<evidence type="ECO:0000256" key="1">
    <source>
        <dbReference type="ARBA" id="ARBA00006620"/>
    </source>
</evidence>
<keyword evidence="4" id="KW-0255">Endonuclease</keyword>
<organism evidence="8 9">
    <name type="scientific">Candidatus Giovannonibacteria bacterium RIFCSPLOWO2_12_FULL_43_26</name>
    <dbReference type="NCBI Taxonomy" id="1798363"/>
    <lineage>
        <taxon>Bacteria</taxon>
        <taxon>Candidatus Giovannoniibacteriota</taxon>
    </lineage>
</organism>
<comment type="caution">
    <text evidence="8">The sequence shown here is derived from an EMBL/GenBank/DDBJ whole genome shotgun (WGS) entry which is preliminary data.</text>
</comment>
<dbReference type="Pfam" id="PF07927">
    <property type="entry name" value="HicA_toxin"/>
    <property type="match status" value="1"/>
</dbReference>
<evidence type="ECO:0000313" key="8">
    <source>
        <dbReference type="EMBL" id="OGF92082.1"/>
    </source>
</evidence>
<keyword evidence="7" id="KW-0346">Stress response</keyword>
<proteinExistence type="inferred from homology"/>
<dbReference type="EMBL" id="MFIP01000017">
    <property type="protein sequence ID" value="OGF92082.1"/>
    <property type="molecule type" value="Genomic_DNA"/>
</dbReference>
<dbReference type="AlphaFoldDB" id="A0A1F5XW04"/>
<gene>
    <name evidence="8" type="ORF">A3H05_02730</name>
</gene>
<comment type="similarity">
    <text evidence="1">Belongs to the HicA mRNA interferase family.</text>
</comment>
<reference evidence="8 9" key="1">
    <citation type="journal article" date="2016" name="Nat. Commun.">
        <title>Thousands of microbial genomes shed light on interconnected biogeochemical processes in an aquifer system.</title>
        <authorList>
            <person name="Anantharaman K."/>
            <person name="Brown C.T."/>
            <person name="Hug L.A."/>
            <person name="Sharon I."/>
            <person name="Castelle C.J."/>
            <person name="Probst A.J."/>
            <person name="Thomas B.C."/>
            <person name="Singh A."/>
            <person name="Wilkins M.J."/>
            <person name="Karaoz U."/>
            <person name="Brodie E.L."/>
            <person name="Williams K.H."/>
            <person name="Hubbard S.S."/>
            <person name="Banfield J.F."/>
        </authorList>
    </citation>
    <scope>NUCLEOTIDE SEQUENCE [LARGE SCALE GENOMIC DNA]</scope>
</reference>
<accession>A0A1F5XW04</accession>
<dbReference type="Gene3D" id="3.30.920.30">
    <property type="entry name" value="Hypothetical protein"/>
    <property type="match status" value="1"/>
</dbReference>
<evidence type="ECO:0000256" key="7">
    <source>
        <dbReference type="ARBA" id="ARBA00023016"/>
    </source>
</evidence>
<name>A0A1F5XW04_9BACT</name>
<keyword evidence="6" id="KW-0694">RNA-binding</keyword>
<dbReference type="GO" id="GO:0016787">
    <property type="term" value="F:hydrolase activity"/>
    <property type="evidence" value="ECO:0007669"/>
    <property type="project" value="UniProtKB-KW"/>
</dbReference>
<evidence type="ECO:0000256" key="6">
    <source>
        <dbReference type="ARBA" id="ARBA00022884"/>
    </source>
</evidence>
<keyword evidence="5" id="KW-0378">Hydrolase</keyword>
<evidence type="ECO:0000313" key="9">
    <source>
        <dbReference type="Proteomes" id="UP000177334"/>
    </source>
</evidence>
<sequence length="74" mass="8233">MPKLNPLPAKKIIRKLESVGFIKTHQRGSHVYLKNADKIVTVPLHGGNKDVPIGTLHNIVVKQANLSIEKFNNL</sequence>
<protein>
    <recommendedName>
        <fullName evidence="10">Addiction module toxin, HicA family</fullName>
    </recommendedName>
</protein>
<dbReference type="InterPro" id="IPR038570">
    <property type="entry name" value="HicA_sf"/>
</dbReference>
<evidence type="ECO:0000256" key="5">
    <source>
        <dbReference type="ARBA" id="ARBA00022801"/>
    </source>
</evidence>
<dbReference type="Proteomes" id="UP000177334">
    <property type="component" value="Unassembled WGS sequence"/>
</dbReference>
<dbReference type="SUPFAM" id="SSF54786">
    <property type="entry name" value="YcfA/nrd intein domain"/>
    <property type="match status" value="1"/>
</dbReference>
<evidence type="ECO:0000256" key="2">
    <source>
        <dbReference type="ARBA" id="ARBA00022649"/>
    </source>
</evidence>
<dbReference type="GO" id="GO:0003729">
    <property type="term" value="F:mRNA binding"/>
    <property type="evidence" value="ECO:0007669"/>
    <property type="project" value="InterPro"/>
</dbReference>
<evidence type="ECO:0000256" key="3">
    <source>
        <dbReference type="ARBA" id="ARBA00022722"/>
    </source>
</evidence>
<keyword evidence="3" id="KW-0540">Nuclease</keyword>
<keyword evidence="2" id="KW-1277">Toxin-antitoxin system</keyword>
<dbReference type="GO" id="GO:0004519">
    <property type="term" value="F:endonuclease activity"/>
    <property type="evidence" value="ECO:0007669"/>
    <property type="project" value="UniProtKB-KW"/>
</dbReference>
<evidence type="ECO:0000256" key="4">
    <source>
        <dbReference type="ARBA" id="ARBA00022759"/>
    </source>
</evidence>
<evidence type="ECO:0008006" key="10">
    <source>
        <dbReference type="Google" id="ProtNLM"/>
    </source>
</evidence>
<dbReference type="InterPro" id="IPR012933">
    <property type="entry name" value="HicA_mRNA_interferase"/>
</dbReference>